<accession>A0A423H1X1</accession>
<evidence type="ECO:0000256" key="1">
    <source>
        <dbReference type="SAM" id="SignalP"/>
    </source>
</evidence>
<sequence>MPNRFNHMAAVMALLFTVGTVQASDNLLTGRLYGAEAMPERMVEVIEYVHLVDVGPKAPVEAVDDLRNVLPVFWIASGEALERPELRGTIARAHLLMAKSYTAATQRRGCSAVPISGVGGPVRQADRLRHGEVAERGLRCPVA</sequence>
<dbReference type="EMBL" id="MOBI01000001">
    <property type="protein sequence ID" value="RON06228.1"/>
    <property type="molecule type" value="Genomic_DNA"/>
</dbReference>
<feature type="signal peptide" evidence="1">
    <location>
        <begin position="1"/>
        <end position="23"/>
    </location>
</feature>
<organism evidence="2 3">
    <name type="scientific">Pseudomonas brassicacearum</name>
    <dbReference type="NCBI Taxonomy" id="930166"/>
    <lineage>
        <taxon>Bacteria</taxon>
        <taxon>Pseudomonadati</taxon>
        <taxon>Pseudomonadota</taxon>
        <taxon>Gammaproteobacteria</taxon>
        <taxon>Pseudomonadales</taxon>
        <taxon>Pseudomonadaceae</taxon>
        <taxon>Pseudomonas</taxon>
    </lineage>
</organism>
<dbReference type="RefSeq" id="WP_185019753.1">
    <property type="nucleotide sequence ID" value="NZ_MOBI01000001.1"/>
</dbReference>
<gene>
    <name evidence="2" type="ORF">BK658_00105</name>
</gene>
<dbReference type="AlphaFoldDB" id="A0A423H1X1"/>
<feature type="chain" id="PRO_5019502611" evidence="1">
    <location>
        <begin position="24"/>
        <end position="143"/>
    </location>
</feature>
<dbReference type="Proteomes" id="UP000284684">
    <property type="component" value="Unassembled WGS sequence"/>
</dbReference>
<name>A0A423H1X1_9PSED</name>
<proteinExistence type="predicted"/>
<evidence type="ECO:0000313" key="3">
    <source>
        <dbReference type="Proteomes" id="UP000284684"/>
    </source>
</evidence>
<comment type="caution">
    <text evidence="2">The sequence shown here is derived from an EMBL/GenBank/DDBJ whole genome shotgun (WGS) entry which is preliminary data.</text>
</comment>
<reference evidence="2 3" key="1">
    <citation type="submission" date="2016-10" db="EMBL/GenBank/DDBJ databases">
        <title>Comparative genome analysis of multiple Pseudomonas spp. focuses on biocontrol and plant growth promoting traits.</title>
        <authorList>
            <person name="Tao X.-Y."/>
            <person name="Taylor C.G."/>
        </authorList>
    </citation>
    <scope>NUCLEOTIDE SEQUENCE [LARGE SCALE GENOMIC DNA]</scope>
    <source>
        <strain evidence="2 3">37D10</strain>
    </source>
</reference>
<keyword evidence="1" id="KW-0732">Signal</keyword>
<protein>
    <submittedName>
        <fullName evidence="2">Uncharacterized protein</fullName>
    </submittedName>
</protein>
<evidence type="ECO:0000313" key="2">
    <source>
        <dbReference type="EMBL" id="RON06228.1"/>
    </source>
</evidence>